<dbReference type="Gene3D" id="2.120.10.30">
    <property type="entry name" value="TolB, C-terminal domain"/>
    <property type="match status" value="1"/>
</dbReference>
<keyword evidence="5" id="KW-1133">Transmembrane helix</keyword>
<evidence type="ECO:0000256" key="2">
    <source>
        <dbReference type="ARBA" id="ARBA00009191"/>
    </source>
</evidence>
<sequence>MNIYYPSKNIFTNDHTSSIMEYGVITASFFLVSALAIILQVFFTSPISPDLLDLPPEPSSHLFTPNNHLQGVIKLGEGILNKPEGLCVDQKGMLYTATRDGWIKRLHTNGTWENWKKIHNRHTLLGLTITRTGDLIVCDAEEGLIKVSEDGAMTALATHINGENIRFADDVAEAGDGSLYFSVASTKFGLHDAHLDMLEAKPHGQLLKYDPFTMETSLVLDGLAFANGVAISSDQEFLVVCETWKFRCLKYWLKEEIRGKVDIFIDNLPGSPDNINLAPDGSFWIALLQLTSSRMKFVHSSKAIKHLLATFPKLYDQVNALDKSAMAVNVGSDGKIIKRLDDPSGEVMAFVTSALEFNGKLYFGSLKNDFVGMLPI</sequence>
<dbReference type="EMBL" id="JAUHHV010000006">
    <property type="protein sequence ID" value="KAK1420654.1"/>
    <property type="molecule type" value="Genomic_DNA"/>
</dbReference>
<dbReference type="SUPFAM" id="SSF63829">
    <property type="entry name" value="Calcium-dependent phosphotriesterase"/>
    <property type="match status" value="1"/>
</dbReference>
<keyword evidence="3" id="KW-0926">Vacuole</keyword>
<evidence type="ECO:0000256" key="4">
    <source>
        <dbReference type="ARBA" id="ARBA00023180"/>
    </source>
</evidence>
<feature type="transmembrane region" description="Helical" evidence="5">
    <location>
        <begin position="21"/>
        <end position="43"/>
    </location>
</feature>
<dbReference type="PANTHER" id="PTHR10426">
    <property type="entry name" value="STRICTOSIDINE SYNTHASE-RELATED"/>
    <property type="match status" value="1"/>
</dbReference>
<dbReference type="Pfam" id="PF20067">
    <property type="entry name" value="SSL_N"/>
    <property type="match status" value="1"/>
</dbReference>
<evidence type="ECO:0000259" key="6">
    <source>
        <dbReference type="Pfam" id="PF03088"/>
    </source>
</evidence>
<dbReference type="FunFam" id="2.120.10.30:FF:000066">
    <property type="entry name" value="ABC transporter permease protein"/>
    <property type="match status" value="1"/>
</dbReference>
<evidence type="ECO:0000256" key="5">
    <source>
        <dbReference type="SAM" id="Phobius"/>
    </source>
</evidence>
<protein>
    <recommendedName>
        <fullName evidence="6">Strictosidine synthase conserved region domain-containing protein</fullName>
    </recommendedName>
</protein>
<comment type="similarity">
    <text evidence="2">Belongs to the strictosidine synthase family.</text>
</comment>
<keyword evidence="5" id="KW-0472">Membrane</keyword>
<dbReference type="GO" id="GO:0012505">
    <property type="term" value="C:endomembrane system"/>
    <property type="evidence" value="ECO:0007669"/>
    <property type="project" value="TreeGrafter"/>
</dbReference>
<comment type="caution">
    <text evidence="7">The sequence shown here is derived from an EMBL/GenBank/DDBJ whole genome shotgun (WGS) entry which is preliminary data.</text>
</comment>
<accession>A0AAD8KDG6</accession>
<dbReference type="Pfam" id="PF03088">
    <property type="entry name" value="Str_synth"/>
    <property type="match status" value="1"/>
</dbReference>
<evidence type="ECO:0000256" key="1">
    <source>
        <dbReference type="ARBA" id="ARBA00004116"/>
    </source>
</evidence>
<keyword evidence="5" id="KW-0812">Transmembrane</keyword>
<dbReference type="GO" id="GO:0016787">
    <property type="term" value="F:hydrolase activity"/>
    <property type="evidence" value="ECO:0007669"/>
    <property type="project" value="TreeGrafter"/>
</dbReference>
<dbReference type="AlphaFoldDB" id="A0AAD8KDG6"/>
<dbReference type="InterPro" id="IPR018119">
    <property type="entry name" value="Strictosidine_synth_cons-reg"/>
</dbReference>
<evidence type="ECO:0000313" key="7">
    <source>
        <dbReference type="EMBL" id="KAK1420654.1"/>
    </source>
</evidence>
<proteinExistence type="inferred from homology"/>
<evidence type="ECO:0000256" key="3">
    <source>
        <dbReference type="ARBA" id="ARBA00022554"/>
    </source>
</evidence>
<dbReference type="Proteomes" id="UP001229421">
    <property type="component" value="Unassembled WGS sequence"/>
</dbReference>
<evidence type="ECO:0000313" key="8">
    <source>
        <dbReference type="Proteomes" id="UP001229421"/>
    </source>
</evidence>
<reference evidence="7" key="1">
    <citation type="journal article" date="2023" name="bioRxiv">
        <title>Improved chromosome-level genome assembly for marigold (Tagetes erecta).</title>
        <authorList>
            <person name="Jiang F."/>
            <person name="Yuan L."/>
            <person name="Wang S."/>
            <person name="Wang H."/>
            <person name="Xu D."/>
            <person name="Wang A."/>
            <person name="Fan W."/>
        </authorList>
    </citation>
    <scope>NUCLEOTIDE SEQUENCE</scope>
    <source>
        <strain evidence="7">WSJ</strain>
        <tissue evidence="7">Leaf</tissue>
    </source>
</reference>
<feature type="domain" description="Strictosidine synthase conserved region" evidence="6">
    <location>
        <begin position="176"/>
        <end position="256"/>
    </location>
</feature>
<gene>
    <name evidence="7" type="ORF">QVD17_22422</name>
</gene>
<organism evidence="7 8">
    <name type="scientific">Tagetes erecta</name>
    <name type="common">African marigold</name>
    <dbReference type="NCBI Taxonomy" id="13708"/>
    <lineage>
        <taxon>Eukaryota</taxon>
        <taxon>Viridiplantae</taxon>
        <taxon>Streptophyta</taxon>
        <taxon>Embryophyta</taxon>
        <taxon>Tracheophyta</taxon>
        <taxon>Spermatophyta</taxon>
        <taxon>Magnoliopsida</taxon>
        <taxon>eudicotyledons</taxon>
        <taxon>Gunneridae</taxon>
        <taxon>Pentapetalae</taxon>
        <taxon>asterids</taxon>
        <taxon>campanulids</taxon>
        <taxon>Asterales</taxon>
        <taxon>Asteraceae</taxon>
        <taxon>Asteroideae</taxon>
        <taxon>Heliantheae alliance</taxon>
        <taxon>Tageteae</taxon>
        <taxon>Tagetes</taxon>
    </lineage>
</organism>
<keyword evidence="4" id="KW-0325">Glycoprotein</keyword>
<keyword evidence="8" id="KW-1185">Reference proteome</keyword>
<comment type="subcellular location">
    <subcellularLocation>
        <location evidence="1">Vacuole</location>
    </subcellularLocation>
</comment>
<dbReference type="InterPro" id="IPR011042">
    <property type="entry name" value="6-blade_b-propeller_TolB-like"/>
</dbReference>
<dbReference type="PANTHER" id="PTHR10426:SF68">
    <property type="entry name" value="OS07G0614000 PROTEIN"/>
    <property type="match status" value="1"/>
</dbReference>
<name>A0AAD8KDG6_TARER</name>
<dbReference type="GO" id="GO:0005773">
    <property type="term" value="C:vacuole"/>
    <property type="evidence" value="ECO:0007669"/>
    <property type="project" value="UniProtKB-SubCell"/>
</dbReference>